<dbReference type="RefSeq" id="WP_344192907.1">
    <property type="nucleotide sequence ID" value="NZ_BAAARN010000001.1"/>
</dbReference>
<comment type="caution">
    <text evidence="1">The sequence shown here is derived from an EMBL/GenBank/DDBJ whole genome shotgun (WGS) entry which is preliminary data.</text>
</comment>
<protein>
    <submittedName>
        <fullName evidence="1">Uncharacterized protein</fullName>
    </submittedName>
</protein>
<dbReference type="Proteomes" id="UP001501326">
    <property type="component" value="Unassembled WGS sequence"/>
</dbReference>
<sequence length="166" mass="18090">MTSEHLSDSAVQRNAEGAIVEALSTQIGFEGALKPKRVAVLGGGFVQLDACSDDDSILVEAYARQGKLKGAQIKKISQDILKLALLKRDPRMRDSRAIAVFASEEARDSITGWIRSAAEQFDIELVVVDIPDVLRDEIKAAQARQVMVNVEISVEDIADDVTLEKP</sequence>
<evidence type="ECO:0000313" key="2">
    <source>
        <dbReference type="Proteomes" id="UP001501326"/>
    </source>
</evidence>
<keyword evidence="2" id="KW-1185">Reference proteome</keyword>
<gene>
    <name evidence="1" type="ORF">GCM10009867_21050</name>
</gene>
<name>A0ABN3UQN9_9MICO</name>
<accession>A0ABN3UQN9</accession>
<dbReference type="EMBL" id="BAAARN010000001">
    <property type="protein sequence ID" value="GAA2736414.1"/>
    <property type="molecule type" value="Genomic_DNA"/>
</dbReference>
<organism evidence="1 2">
    <name type="scientific">Pedococcus aerophilus</name>
    <dbReference type="NCBI Taxonomy" id="436356"/>
    <lineage>
        <taxon>Bacteria</taxon>
        <taxon>Bacillati</taxon>
        <taxon>Actinomycetota</taxon>
        <taxon>Actinomycetes</taxon>
        <taxon>Micrococcales</taxon>
        <taxon>Intrasporangiaceae</taxon>
        <taxon>Pedococcus</taxon>
    </lineage>
</organism>
<reference evidence="1 2" key="1">
    <citation type="journal article" date="2019" name="Int. J. Syst. Evol. Microbiol.">
        <title>The Global Catalogue of Microorganisms (GCM) 10K type strain sequencing project: providing services to taxonomists for standard genome sequencing and annotation.</title>
        <authorList>
            <consortium name="The Broad Institute Genomics Platform"/>
            <consortium name="The Broad Institute Genome Sequencing Center for Infectious Disease"/>
            <person name="Wu L."/>
            <person name="Ma J."/>
        </authorList>
    </citation>
    <scope>NUCLEOTIDE SEQUENCE [LARGE SCALE GENOMIC DNA]</scope>
    <source>
        <strain evidence="1 2">JCM 16378</strain>
    </source>
</reference>
<proteinExistence type="predicted"/>
<evidence type="ECO:0000313" key="1">
    <source>
        <dbReference type="EMBL" id="GAA2736414.1"/>
    </source>
</evidence>